<dbReference type="PANTHER" id="PTHR40072">
    <property type="entry name" value="MOLYBDOPTERIN-GUANINE DINUCLEOTIDE BIOSYNTHESIS ADAPTER PROTEIN-RELATED"/>
    <property type="match status" value="1"/>
</dbReference>
<dbReference type="AlphaFoldDB" id="A0A944CH37"/>
<protein>
    <submittedName>
        <fullName evidence="2">Molybdopterin-guanine dinucleotide biosynthesis protein B</fullName>
    </submittedName>
</protein>
<evidence type="ECO:0000313" key="3">
    <source>
        <dbReference type="Proteomes" id="UP000761411"/>
    </source>
</evidence>
<dbReference type="Gene3D" id="3.40.50.300">
    <property type="entry name" value="P-loop containing nucleotide triphosphate hydrolases"/>
    <property type="match status" value="1"/>
</dbReference>
<proteinExistence type="predicted"/>
<dbReference type="InterPro" id="IPR027417">
    <property type="entry name" value="P-loop_NTPase"/>
</dbReference>
<dbReference type="GO" id="GO:0006777">
    <property type="term" value="P:Mo-molybdopterin cofactor biosynthetic process"/>
    <property type="evidence" value="ECO:0007669"/>
    <property type="project" value="InterPro"/>
</dbReference>
<dbReference type="GO" id="GO:0005525">
    <property type="term" value="F:GTP binding"/>
    <property type="evidence" value="ECO:0007669"/>
    <property type="project" value="InterPro"/>
</dbReference>
<comment type="caution">
    <text evidence="2">The sequence shown here is derived from an EMBL/GenBank/DDBJ whole genome shotgun (WGS) entry which is preliminary data.</text>
</comment>
<dbReference type="PANTHER" id="PTHR40072:SF1">
    <property type="entry name" value="MOLYBDOPTERIN-GUANINE DINUCLEOTIDE BIOSYNTHESIS ADAPTER PROTEIN"/>
    <property type="match status" value="1"/>
</dbReference>
<reference evidence="2 3" key="1">
    <citation type="journal article" date="2021" name="Microorganisms">
        <title>Bacterial Dimethylsulfoniopropionate Biosynthesis in the East China Sea.</title>
        <authorList>
            <person name="Liu J."/>
            <person name="Zhang Y."/>
            <person name="Liu J."/>
            <person name="Zhong H."/>
            <person name="Williams B.T."/>
            <person name="Zheng Y."/>
            <person name="Curson A.R.J."/>
            <person name="Sun C."/>
            <person name="Sun H."/>
            <person name="Song D."/>
            <person name="Wagner Mackenzie B."/>
            <person name="Bermejo Martinez A."/>
            <person name="Todd J.D."/>
            <person name="Zhang X.H."/>
        </authorList>
    </citation>
    <scope>NUCLEOTIDE SEQUENCE [LARGE SCALE GENOMIC DNA]</scope>
    <source>
        <strain evidence="2 3">ESS08</strain>
    </source>
</reference>
<dbReference type="EMBL" id="QTKX01000001">
    <property type="protein sequence ID" value="MBS8263055.1"/>
    <property type="molecule type" value="Genomic_DNA"/>
</dbReference>
<dbReference type="Proteomes" id="UP000761411">
    <property type="component" value="Unassembled WGS sequence"/>
</dbReference>
<organism evidence="2 3">
    <name type="scientific">Mesobacillus boroniphilus</name>
    <dbReference type="NCBI Taxonomy" id="308892"/>
    <lineage>
        <taxon>Bacteria</taxon>
        <taxon>Bacillati</taxon>
        <taxon>Bacillota</taxon>
        <taxon>Bacilli</taxon>
        <taxon>Bacillales</taxon>
        <taxon>Bacillaceae</taxon>
        <taxon>Mesobacillus</taxon>
    </lineage>
</organism>
<dbReference type="InterPro" id="IPR052539">
    <property type="entry name" value="MGD_biosynthesis_adapter"/>
</dbReference>
<dbReference type="Pfam" id="PF03205">
    <property type="entry name" value="MobB"/>
    <property type="match status" value="1"/>
</dbReference>
<accession>A0A944CH37</accession>
<evidence type="ECO:0000259" key="1">
    <source>
        <dbReference type="Pfam" id="PF03205"/>
    </source>
</evidence>
<keyword evidence="3" id="KW-1185">Reference proteome</keyword>
<evidence type="ECO:0000313" key="2">
    <source>
        <dbReference type="EMBL" id="MBS8263055.1"/>
    </source>
</evidence>
<name>A0A944CH37_9BACI</name>
<sequence length="169" mass="18601">MVKPVLFQVAGYQNSGKTTLSLRLIKELTAAGLKVATVKHHGHGGRPEVVEAKDSDMHVKAGAAVSLVEGGGRMIIHAENGQWSLSEEIDMLSFFKPDVILIEGYKNEPYPKAVILRDESDLELVEKLHNIQVVLCRKPGLSNLLKDSALPVLNMDDGVCWILEYITNK</sequence>
<dbReference type="NCBIfam" id="TIGR00176">
    <property type="entry name" value="mobB"/>
    <property type="match status" value="1"/>
</dbReference>
<gene>
    <name evidence="2" type="primary">mobB</name>
    <name evidence="2" type="ORF">DYI25_01235</name>
</gene>
<dbReference type="CDD" id="cd03116">
    <property type="entry name" value="MobB"/>
    <property type="match status" value="1"/>
</dbReference>
<dbReference type="SUPFAM" id="SSF52540">
    <property type="entry name" value="P-loop containing nucleoside triphosphate hydrolases"/>
    <property type="match status" value="1"/>
</dbReference>
<dbReference type="InterPro" id="IPR004435">
    <property type="entry name" value="MobB_dom"/>
</dbReference>
<feature type="domain" description="Molybdopterin-guanine dinucleotide biosynthesis protein B (MobB)" evidence="1">
    <location>
        <begin position="7"/>
        <end position="132"/>
    </location>
</feature>